<dbReference type="InterPro" id="IPR000683">
    <property type="entry name" value="Gfo/Idh/MocA-like_OxRdtase_N"/>
</dbReference>
<sequence length="338" mass="37840">MLNIAVIGCGYWGPNLIRNFMQAPDWQLVWVCDADEIKLNSVMTAYPGVKKTLRFQEILDDKSVDAVAVATPVSTHYELASQCVSKGKHVLIEKPICQTAEQGEKLVRLAEQHAVQLMCDHTFCYTGAVRKIKEYIESGELGQILYYDSVRVNLGLFQSDVNVIWDLAVHDLAIVDFLFSCRPSRVSARGVAHTDSSLENIAYVTLEYENSFIANFHVNWLSPVKIRKTLIGGSRKMIEWNDLVPAEKVRIYDKGITLSAEDKKQKSKLLISYRSGDILAPCIDQTEALTVMVKEFAQCIHENRPPLTDGKAALRVLKILEVAQQSLVCGGSTISMSW</sequence>
<dbReference type="Proteomes" id="UP000826725">
    <property type="component" value="Chromosome"/>
</dbReference>
<dbReference type="InterPro" id="IPR055170">
    <property type="entry name" value="GFO_IDH_MocA-like_dom"/>
</dbReference>
<evidence type="ECO:0000259" key="2">
    <source>
        <dbReference type="Pfam" id="PF22725"/>
    </source>
</evidence>
<evidence type="ECO:0000313" key="4">
    <source>
        <dbReference type="Proteomes" id="UP000826725"/>
    </source>
</evidence>
<dbReference type="KEGG" id="dbk:DGMP_17100"/>
<evidence type="ECO:0000259" key="1">
    <source>
        <dbReference type="Pfam" id="PF01408"/>
    </source>
</evidence>
<dbReference type="GO" id="GO:0000166">
    <property type="term" value="F:nucleotide binding"/>
    <property type="evidence" value="ECO:0007669"/>
    <property type="project" value="InterPro"/>
</dbReference>
<proteinExistence type="predicted"/>
<dbReference type="Pfam" id="PF22725">
    <property type="entry name" value="GFO_IDH_MocA_C3"/>
    <property type="match status" value="1"/>
</dbReference>
<dbReference type="PANTHER" id="PTHR43377:SF6">
    <property type="entry name" value="GFO_IDH_MOCA-LIKE OXIDOREDUCTASE N-TERMINAL DOMAIN-CONTAINING PROTEIN"/>
    <property type="match status" value="1"/>
</dbReference>
<keyword evidence="4" id="KW-1185">Reference proteome</keyword>
<dbReference type="AlphaFoldDB" id="A0A8D5FG38"/>
<feature type="domain" description="GFO/IDH/MocA-like oxidoreductase" evidence="2">
    <location>
        <begin position="129"/>
        <end position="238"/>
    </location>
</feature>
<organism evidence="3 4">
    <name type="scientific">Desulfomarina profundi</name>
    <dbReference type="NCBI Taxonomy" id="2772557"/>
    <lineage>
        <taxon>Bacteria</taxon>
        <taxon>Pseudomonadati</taxon>
        <taxon>Thermodesulfobacteriota</taxon>
        <taxon>Desulfobulbia</taxon>
        <taxon>Desulfobulbales</taxon>
        <taxon>Desulfobulbaceae</taxon>
        <taxon>Desulfomarina</taxon>
    </lineage>
</organism>
<reference evidence="3" key="1">
    <citation type="submission" date="2020-09" db="EMBL/GenBank/DDBJ databases">
        <title>Desulfogranum mesoprofundum gen. nov., sp. nov., a novel mesophilic, sulfate-reducing chemolithoautotroph isolated from a deep-sea hydrothermal vent chimney in the Suiyo Seamount.</title>
        <authorList>
            <person name="Hashimoto Y."/>
            <person name="Nakagawa S."/>
        </authorList>
    </citation>
    <scope>NUCLEOTIDE SEQUENCE</scope>
    <source>
        <strain evidence="3">KT2</strain>
    </source>
</reference>
<gene>
    <name evidence="3" type="ORF">DGMP_17100</name>
</gene>
<dbReference type="Pfam" id="PF01408">
    <property type="entry name" value="GFO_IDH_MocA"/>
    <property type="match status" value="1"/>
</dbReference>
<accession>A0A8D5FG38</accession>
<dbReference type="EMBL" id="AP024086">
    <property type="protein sequence ID" value="BCL61017.1"/>
    <property type="molecule type" value="Genomic_DNA"/>
</dbReference>
<protein>
    <submittedName>
        <fullName evidence="3">Oxidoreductase</fullName>
    </submittedName>
</protein>
<feature type="domain" description="Gfo/Idh/MocA-like oxidoreductase N-terminal" evidence="1">
    <location>
        <begin position="2"/>
        <end position="121"/>
    </location>
</feature>
<dbReference type="InterPro" id="IPR051450">
    <property type="entry name" value="Gfo/Idh/MocA_Oxidoreductases"/>
</dbReference>
<dbReference type="PANTHER" id="PTHR43377">
    <property type="entry name" value="BILIVERDIN REDUCTASE A"/>
    <property type="match status" value="1"/>
</dbReference>
<dbReference type="RefSeq" id="WP_228857086.1">
    <property type="nucleotide sequence ID" value="NZ_AP024086.1"/>
</dbReference>
<name>A0A8D5FG38_9BACT</name>
<evidence type="ECO:0000313" key="3">
    <source>
        <dbReference type="EMBL" id="BCL61017.1"/>
    </source>
</evidence>